<feature type="transmembrane region" description="Helical" evidence="2">
    <location>
        <begin position="472"/>
        <end position="494"/>
    </location>
</feature>
<proteinExistence type="predicted"/>
<evidence type="ECO:0000256" key="1">
    <source>
        <dbReference type="SAM" id="MobiDB-lite"/>
    </source>
</evidence>
<protein>
    <submittedName>
        <fullName evidence="3">Uncharacterized protein</fullName>
    </submittedName>
</protein>
<keyword evidence="2" id="KW-0812">Transmembrane</keyword>
<feature type="transmembrane region" description="Helical" evidence="2">
    <location>
        <begin position="398"/>
        <end position="418"/>
    </location>
</feature>
<sequence>MQASDHGMPELQVSKERSDGSLDAVAADTISKSPGSDCSYEISPASNIWLHDVGNESSLGSSSSSETGVERAPSLELQLASWLAKMELTSPRFLRATPAYRCGCAFFRERGSGSALASEQVKTISKFMSHSWQSNPFWKALGLLLFYNWKPAVVASCFSAALVTLLSSLGLLPGVLVTMRSSPQPALLAPWSLSAGLLTFLLVLILRPPHELIFFDLLCINQSDAVEKENGVLNIGACLKRSEKLLILWDASYCQRTWCVFELAAFLKTHEIQDVLVQPLSMSIVFSFSFLYCSLLGYTIIGGLFQHALYLMAGGLIAFGWLTGTALLNFNQSVEAMQAQLQNFRIADTMCHCCSVGHEDVLICDRALLMRCVRIWFGSEEEFENYVKESMQNALMHHLGGSVPYNLVLAASLPLLWFQMDCAAGFWRRGDFVSGLEFLFSGAYAMFTMLAVFAAIHLCVRCTSRCCPVVRKFFAAAVVTGMTLSNQATLQVCIELLPASPMLHRTLWAAIWFFPYAFLCLAGAKRYSK</sequence>
<keyword evidence="4" id="KW-1185">Reference proteome</keyword>
<reference evidence="3" key="1">
    <citation type="submission" date="2023-08" db="EMBL/GenBank/DDBJ databases">
        <authorList>
            <person name="Chen Y."/>
            <person name="Shah S."/>
            <person name="Dougan E. K."/>
            <person name="Thang M."/>
            <person name="Chan C."/>
        </authorList>
    </citation>
    <scope>NUCLEOTIDE SEQUENCE</scope>
</reference>
<evidence type="ECO:0000313" key="3">
    <source>
        <dbReference type="EMBL" id="CAJ1389510.1"/>
    </source>
</evidence>
<feature type="transmembrane region" description="Helical" evidence="2">
    <location>
        <begin position="188"/>
        <end position="206"/>
    </location>
</feature>
<keyword evidence="2" id="KW-1133">Transmembrane helix</keyword>
<feature type="transmembrane region" description="Helical" evidence="2">
    <location>
        <begin position="280"/>
        <end position="301"/>
    </location>
</feature>
<feature type="region of interest" description="Disordered" evidence="1">
    <location>
        <begin position="1"/>
        <end position="38"/>
    </location>
</feature>
<dbReference type="EMBL" id="CAUJNA010001890">
    <property type="protein sequence ID" value="CAJ1389510.1"/>
    <property type="molecule type" value="Genomic_DNA"/>
</dbReference>
<feature type="transmembrane region" description="Helical" evidence="2">
    <location>
        <begin position="307"/>
        <end position="330"/>
    </location>
</feature>
<name>A0AA36N3R4_9DINO</name>
<gene>
    <name evidence="3" type="ORF">EVOR1521_LOCUS15114</name>
</gene>
<feature type="transmembrane region" description="Helical" evidence="2">
    <location>
        <begin position="506"/>
        <end position="524"/>
    </location>
</feature>
<accession>A0AA36N3R4</accession>
<keyword evidence="2" id="KW-0472">Membrane</keyword>
<comment type="caution">
    <text evidence="3">The sequence shown here is derived from an EMBL/GenBank/DDBJ whole genome shotgun (WGS) entry which is preliminary data.</text>
</comment>
<dbReference type="AlphaFoldDB" id="A0AA36N3R4"/>
<organism evidence="3 4">
    <name type="scientific">Effrenium voratum</name>
    <dbReference type="NCBI Taxonomy" id="2562239"/>
    <lineage>
        <taxon>Eukaryota</taxon>
        <taxon>Sar</taxon>
        <taxon>Alveolata</taxon>
        <taxon>Dinophyceae</taxon>
        <taxon>Suessiales</taxon>
        <taxon>Symbiodiniaceae</taxon>
        <taxon>Effrenium</taxon>
    </lineage>
</organism>
<feature type="transmembrane region" description="Helical" evidence="2">
    <location>
        <begin position="438"/>
        <end position="460"/>
    </location>
</feature>
<feature type="transmembrane region" description="Helical" evidence="2">
    <location>
        <begin position="152"/>
        <end position="176"/>
    </location>
</feature>
<evidence type="ECO:0000313" key="4">
    <source>
        <dbReference type="Proteomes" id="UP001178507"/>
    </source>
</evidence>
<evidence type="ECO:0000256" key="2">
    <source>
        <dbReference type="SAM" id="Phobius"/>
    </source>
</evidence>
<dbReference type="Proteomes" id="UP001178507">
    <property type="component" value="Unassembled WGS sequence"/>
</dbReference>